<gene>
    <name evidence="7" type="ORF">ACFP3U_30575</name>
</gene>
<evidence type="ECO:0000256" key="2">
    <source>
        <dbReference type="ARBA" id="ARBA00023002"/>
    </source>
</evidence>
<evidence type="ECO:0000313" key="8">
    <source>
        <dbReference type="Proteomes" id="UP001595975"/>
    </source>
</evidence>
<dbReference type="EMBL" id="JBHSOF010000054">
    <property type="protein sequence ID" value="MFC5667301.1"/>
    <property type="molecule type" value="Genomic_DNA"/>
</dbReference>
<comment type="similarity">
    <text evidence="1">Belongs to the HIBADH-related family.</text>
</comment>
<dbReference type="InterPro" id="IPR015815">
    <property type="entry name" value="HIBADH-related"/>
</dbReference>
<dbReference type="SUPFAM" id="SSF48179">
    <property type="entry name" value="6-phosphogluconate dehydrogenase C-terminal domain-like"/>
    <property type="match status" value="1"/>
</dbReference>
<evidence type="ECO:0000256" key="3">
    <source>
        <dbReference type="ARBA" id="ARBA00023027"/>
    </source>
</evidence>
<evidence type="ECO:0000256" key="4">
    <source>
        <dbReference type="SAM" id="MobiDB-lite"/>
    </source>
</evidence>
<dbReference type="SUPFAM" id="SSF51735">
    <property type="entry name" value="NAD(P)-binding Rossmann-fold domains"/>
    <property type="match status" value="1"/>
</dbReference>
<organism evidence="7 8">
    <name type="scientific">Kitasatospora misakiensis</name>
    <dbReference type="NCBI Taxonomy" id="67330"/>
    <lineage>
        <taxon>Bacteria</taxon>
        <taxon>Bacillati</taxon>
        <taxon>Actinomycetota</taxon>
        <taxon>Actinomycetes</taxon>
        <taxon>Kitasatosporales</taxon>
        <taxon>Streptomycetaceae</taxon>
        <taxon>Kitasatospora</taxon>
    </lineage>
</organism>
<reference evidence="8" key="1">
    <citation type="journal article" date="2019" name="Int. J. Syst. Evol. Microbiol.">
        <title>The Global Catalogue of Microorganisms (GCM) 10K type strain sequencing project: providing services to taxonomists for standard genome sequencing and annotation.</title>
        <authorList>
            <consortium name="The Broad Institute Genomics Platform"/>
            <consortium name="The Broad Institute Genome Sequencing Center for Infectious Disease"/>
            <person name="Wu L."/>
            <person name="Ma J."/>
        </authorList>
    </citation>
    <scope>NUCLEOTIDE SEQUENCE [LARGE SCALE GENOMIC DNA]</scope>
    <source>
        <strain evidence="8">CGMCC 4.1437</strain>
    </source>
</reference>
<dbReference type="PANTHER" id="PTHR43580:SF2">
    <property type="entry name" value="CYTOKINE-LIKE NUCLEAR FACTOR N-PAC"/>
    <property type="match status" value="1"/>
</dbReference>
<feature type="domain" description="6-phosphogluconate dehydrogenase NADP-binding" evidence="5">
    <location>
        <begin position="28"/>
        <end position="187"/>
    </location>
</feature>
<dbReference type="Gene3D" id="3.40.50.720">
    <property type="entry name" value="NAD(P)-binding Rossmann-like Domain"/>
    <property type="match status" value="1"/>
</dbReference>
<evidence type="ECO:0000256" key="1">
    <source>
        <dbReference type="ARBA" id="ARBA00009080"/>
    </source>
</evidence>
<dbReference type="InterPro" id="IPR036291">
    <property type="entry name" value="NAD(P)-bd_dom_sf"/>
</dbReference>
<evidence type="ECO:0000259" key="5">
    <source>
        <dbReference type="Pfam" id="PF03446"/>
    </source>
</evidence>
<evidence type="ECO:0000259" key="6">
    <source>
        <dbReference type="Pfam" id="PF14833"/>
    </source>
</evidence>
<keyword evidence="3" id="KW-0520">NAD</keyword>
<comment type="caution">
    <text evidence="7">The sequence shown here is derived from an EMBL/GenBank/DDBJ whole genome shotgun (WGS) entry which is preliminary data.</text>
</comment>
<feature type="domain" description="3-hydroxyisobutyrate dehydrogenase-like NAD-binding" evidence="6">
    <location>
        <begin position="190"/>
        <end position="309"/>
    </location>
</feature>
<protein>
    <submittedName>
        <fullName evidence="7">NAD(P)-dependent oxidoreductase</fullName>
        <ecNumber evidence="7">1.1.-.-</ecNumber>
    </submittedName>
</protein>
<dbReference type="Pfam" id="PF03446">
    <property type="entry name" value="NAD_binding_2"/>
    <property type="match status" value="1"/>
</dbReference>
<dbReference type="InterPro" id="IPR051265">
    <property type="entry name" value="HIBADH-related_NP60_sf"/>
</dbReference>
<dbReference type="PROSITE" id="PS00895">
    <property type="entry name" value="3_HYDROXYISOBUT_DH"/>
    <property type="match status" value="1"/>
</dbReference>
<keyword evidence="8" id="KW-1185">Reference proteome</keyword>
<sequence length="324" mass="33518">MADIPSQRRALSRDLPPAATPGIPPATRIGVIGLGVMGGGMASRLLDQGHRIVVHNRTPERAAPFAARGAVVAATPAELAAQVDVVLLSLASEAAVEEQLFGAGGVLETLPAHGIVMDTSTVSPDFARSVAERVAGRGRSAVDACIIGNGQHAKDGELRFMVGGSADTFERLGTVLEPLAKEIRHLGPSGLGATAKVMLNVLMGVEMQVLAESVTLAQRAGIDRELALSMISESGFSSPVMKYKAGVMRRRAYGEPQFRLDLMRKDLRLATAEAGRLGVATPVCDATHETLVAAAEAGLGALDCAAVLSHAEVAAGLPGTPDRT</sequence>
<dbReference type="PANTHER" id="PTHR43580">
    <property type="entry name" value="OXIDOREDUCTASE GLYR1-RELATED"/>
    <property type="match status" value="1"/>
</dbReference>
<dbReference type="Gene3D" id="1.10.1040.10">
    <property type="entry name" value="N-(1-d-carboxylethyl)-l-norvaline Dehydrogenase, domain 2"/>
    <property type="match status" value="1"/>
</dbReference>
<dbReference type="EC" id="1.1.-.-" evidence="7"/>
<evidence type="ECO:0000313" key="7">
    <source>
        <dbReference type="EMBL" id="MFC5667301.1"/>
    </source>
</evidence>
<dbReference type="InterPro" id="IPR006115">
    <property type="entry name" value="6PGDH_NADP-bd"/>
</dbReference>
<dbReference type="InterPro" id="IPR029154">
    <property type="entry name" value="HIBADH-like_NADP-bd"/>
</dbReference>
<dbReference type="Proteomes" id="UP001595975">
    <property type="component" value="Unassembled WGS sequence"/>
</dbReference>
<dbReference type="RefSeq" id="WP_380228976.1">
    <property type="nucleotide sequence ID" value="NZ_JBHSOF010000054.1"/>
</dbReference>
<name>A0ABW0XDX7_9ACTN</name>
<feature type="region of interest" description="Disordered" evidence="4">
    <location>
        <begin position="1"/>
        <end position="22"/>
    </location>
</feature>
<dbReference type="InterPro" id="IPR008927">
    <property type="entry name" value="6-PGluconate_DH-like_C_sf"/>
</dbReference>
<dbReference type="Pfam" id="PF14833">
    <property type="entry name" value="NAD_binding_11"/>
    <property type="match status" value="1"/>
</dbReference>
<dbReference type="PIRSF" id="PIRSF000103">
    <property type="entry name" value="HIBADH"/>
    <property type="match status" value="1"/>
</dbReference>
<proteinExistence type="inferred from homology"/>
<keyword evidence="2 7" id="KW-0560">Oxidoreductase</keyword>
<dbReference type="InterPro" id="IPR002204">
    <property type="entry name" value="3-OH-isobutyrate_DH-rel_CS"/>
</dbReference>
<dbReference type="InterPro" id="IPR013328">
    <property type="entry name" value="6PGD_dom2"/>
</dbReference>
<accession>A0ABW0XDX7</accession>
<dbReference type="GO" id="GO:0016491">
    <property type="term" value="F:oxidoreductase activity"/>
    <property type="evidence" value="ECO:0007669"/>
    <property type="project" value="UniProtKB-KW"/>
</dbReference>